<comment type="caution">
    <text evidence="2">The sequence shown here is derived from an EMBL/GenBank/DDBJ whole genome shotgun (WGS) entry which is preliminary data.</text>
</comment>
<evidence type="ECO:0000313" key="3">
    <source>
        <dbReference type="Proteomes" id="UP000737018"/>
    </source>
</evidence>
<accession>A0A8J4VKK0</accession>
<name>A0A8J4VKK0_9ROSI</name>
<proteinExistence type="predicted"/>
<keyword evidence="1" id="KW-1133">Transmembrane helix</keyword>
<protein>
    <submittedName>
        <fullName evidence="2">Uncharacterized protein</fullName>
    </submittedName>
</protein>
<reference evidence="2" key="1">
    <citation type="submission" date="2020-03" db="EMBL/GenBank/DDBJ databases">
        <title>Castanea mollissima Vanexum genome sequencing.</title>
        <authorList>
            <person name="Staton M."/>
        </authorList>
    </citation>
    <scope>NUCLEOTIDE SEQUENCE</scope>
    <source>
        <tissue evidence="2">Leaf</tissue>
    </source>
</reference>
<gene>
    <name evidence="2" type="ORF">CMV_014954</name>
</gene>
<evidence type="ECO:0000256" key="1">
    <source>
        <dbReference type="SAM" id="Phobius"/>
    </source>
</evidence>
<sequence length="119" mass="13842">MHCSFFSANLHAPFTPRFRFYIFFVIGFNFVVSVLNNQASNLQQSKTSSSSLFSTNRLYRPEFFHHSCLRALGMETSASIMIFNFLDGNLCAFKRLDHDCSVLHMLVSLVDMKFRILWK</sequence>
<keyword evidence="1" id="KW-0472">Membrane</keyword>
<evidence type="ECO:0000313" key="2">
    <source>
        <dbReference type="EMBL" id="KAF3960325.1"/>
    </source>
</evidence>
<keyword evidence="1" id="KW-0812">Transmembrane</keyword>
<dbReference type="Proteomes" id="UP000737018">
    <property type="component" value="Unassembled WGS sequence"/>
</dbReference>
<dbReference type="AlphaFoldDB" id="A0A8J4VKK0"/>
<feature type="transmembrane region" description="Helical" evidence="1">
    <location>
        <begin position="18"/>
        <end position="36"/>
    </location>
</feature>
<dbReference type="EMBL" id="JRKL02002130">
    <property type="protein sequence ID" value="KAF3960325.1"/>
    <property type="molecule type" value="Genomic_DNA"/>
</dbReference>
<organism evidence="2 3">
    <name type="scientific">Castanea mollissima</name>
    <name type="common">Chinese chestnut</name>
    <dbReference type="NCBI Taxonomy" id="60419"/>
    <lineage>
        <taxon>Eukaryota</taxon>
        <taxon>Viridiplantae</taxon>
        <taxon>Streptophyta</taxon>
        <taxon>Embryophyta</taxon>
        <taxon>Tracheophyta</taxon>
        <taxon>Spermatophyta</taxon>
        <taxon>Magnoliopsida</taxon>
        <taxon>eudicotyledons</taxon>
        <taxon>Gunneridae</taxon>
        <taxon>Pentapetalae</taxon>
        <taxon>rosids</taxon>
        <taxon>fabids</taxon>
        <taxon>Fagales</taxon>
        <taxon>Fagaceae</taxon>
        <taxon>Castanea</taxon>
    </lineage>
</organism>
<keyword evidence="3" id="KW-1185">Reference proteome</keyword>